<dbReference type="EMBL" id="JACHEM010000010">
    <property type="protein sequence ID" value="MBB6437472.1"/>
    <property type="molecule type" value="Genomic_DNA"/>
</dbReference>
<dbReference type="Proteomes" id="UP000540423">
    <property type="component" value="Unassembled WGS sequence"/>
</dbReference>
<evidence type="ECO:0000259" key="1">
    <source>
        <dbReference type="Pfam" id="PF04149"/>
    </source>
</evidence>
<organism evidence="2 3">
    <name type="scientific">Streptomyces candidus</name>
    <dbReference type="NCBI Taxonomy" id="67283"/>
    <lineage>
        <taxon>Bacteria</taxon>
        <taxon>Bacillati</taxon>
        <taxon>Actinomycetota</taxon>
        <taxon>Actinomycetes</taxon>
        <taxon>Kitasatosporales</taxon>
        <taxon>Streptomycetaceae</taxon>
        <taxon>Streptomyces</taxon>
    </lineage>
</organism>
<dbReference type="InterPro" id="IPR007278">
    <property type="entry name" value="DUF397"/>
</dbReference>
<proteinExistence type="predicted"/>
<dbReference type="RefSeq" id="WP_185032845.1">
    <property type="nucleotide sequence ID" value="NZ_BNBN01000014.1"/>
</dbReference>
<accession>A0A7X0LQV8</accession>
<reference evidence="2 3" key="1">
    <citation type="submission" date="2020-08" db="EMBL/GenBank/DDBJ databases">
        <title>Genomic Encyclopedia of Type Strains, Phase IV (KMG-IV): sequencing the most valuable type-strain genomes for metagenomic binning, comparative biology and taxonomic classification.</title>
        <authorList>
            <person name="Goeker M."/>
        </authorList>
    </citation>
    <scope>NUCLEOTIDE SEQUENCE [LARGE SCALE GENOMIC DNA]</scope>
    <source>
        <strain evidence="2 3">DSM 40141</strain>
    </source>
</reference>
<gene>
    <name evidence="2" type="ORF">HNQ79_003973</name>
</gene>
<dbReference type="Pfam" id="PF04149">
    <property type="entry name" value="DUF397"/>
    <property type="match status" value="1"/>
</dbReference>
<feature type="domain" description="DUF397" evidence="1">
    <location>
        <begin position="7"/>
        <end position="56"/>
    </location>
</feature>
<evidence type="ECO:0000313" key="3">
    <source>
        <dbReference type="Proteomes" id="UP000540423"/>
    </source>
</evidence>
<evidence type="ECO:0000313" key="2">
    <source>
        <dbReference type="EMBL" id="MBB6437472.1"/>
    </source>
</evidence>
<protein>
    <recommendedName>
        <fullName evidence="1">DUF397 domain-containing protein</fullName>
    </recommendedName>
</protein>
<keyword evidence="3" id="KW-1185">Reference proteome</keyword>
<name>A0A7X0LQV8_9ACTN</name>
<dbReference type="AlphaFoldDB" id="A0A7X0LQV8"/>
<comment type="caution">
    <text evidence="2">The sequence shown here is derived from an EMBL/GenBank/DDBJ whole genome shotgun (WGS) entry which is preliminary data.</text>
</comment>
<sequence>MSTEAPAWRKSSYSGGSEGDCLEFASNFPDIVAVRDTKTPTGPTLTFSSAAWSAFLPLPKREAPKG</sequence>